<keyword evidence="9" id="KW-0969">Cilium</keyword>
<keyword evidence="12" id="KW-0966">Cell projection</keyword>
<dbReference type="GO" id="GO:0005930">
    <property type="term" value="C:axoneme"/>
    <property type="evidence" value="ECO:0007669"/>
    <property type="project" value="TreeGrafter"/>
</dbReference>
<dbReference type="InterPro" id="IPR027417">
    <property type="entry name" value="P-loop_NTPase"/>
</dbReference>
<evidence type="ECO:0000256" key="12">
    <source>
        <dbReference type="ARBA" id="ARBA00023273"/>
    </source>
</evidence>
<dbReference type="Gene3D" id="3.40.50.300">
    <property type="entry name" value="P-loop containing nucleotide triphosphate hydrolases"/>
    <property type="match status" value="1"/>
</dbReference>
<evidence type="ECO:0000256" key="9">
    <source>
        <dbReference type="ARBA" id="ARBA00023069"/>
    </source>
</evidence>
<keyword evidence="5" id="KW-0963">Cytoplasm</keyword>
<evidence type="ECO:0000256" key="1">
    <source>
        <dbReference type="ARBA" id="ARBA00004120"/>
    </source>
</evidence>
<evidence type="ECO:0000256" key="5">
    <source>
        <dbReference type="ARBA" id="ARBA00022490"/>
    </source>
</evidence>
<keyword evidence="10" id="KW-0505">Motor protein</keyword>
<evidence type="ECO:0000313" key="13">
    <source>
        <dbReference type="EMBL" id="CAK1540494.1"/>
    </source>
</evidence>
<dbReference type="Proteomes" id="UP001497472">
    <property type="component" value="Unassembled WGS sequence"/>
</dbReference>
<organism evidence="13 14">
    <name type="scientific">Leptosia nina</name>
    <dbReference type="NCBI Taxonomy" id="320188"/>
    <lineage>
        <taxon>Eukaryota</taxon>
        <taxon>Metazoa</taxon>
        <taxon>Ecdysozoa</taxon>
        <taxon>Arthropoda</taxon>
        <taxon>Hexapoda</taxon>
        <taxon>Insecta</taxon>
        <taxon>Pterygota</taxon>
        <taxon>Neoptera</taxon>
        <taxon>Endopterygota</taxon>
        <taxon>Lepidoptera</taxon>
        <taxon>Glossata</taxon>
        <taxon>Ditrysia</taxon>
        <taxon>Papilionoidea</taxon>
        <taxon>Pieridae</taxon>
        <taxon>Pierinae</taxon>
        <taxon>Leptosia</taxon>
    </lineage>
</organism>
<evidence type="ECO:0000256" key="7">
    <source>
        <dbReference type="ARBA" id="ARBA00022794"/>
    </source>
</evidence>
<evidence type="ECO:0000256" key="6">
    <source>
        <dbReference type="ARBA" id="ARBA00022701"/>
    </source>
</evidence>
<keyword evidence="11" id="KW-0206">Cytoskeleton</keyword>
<keyword evidence="8" id="KW-0243">Dynein</keyword>
<evidence type="ECO:0000256" key="10">
    <source>
        <dbReference type="ARBA" id="ARBA00023175"/>
    </source>
</evidence>
<keyword evidence="4" id="KW-0217">Developmental protein</keyword>
<evidence type="ECO:0000256" key="2">
    <source>
        <dbReference type="ARBA" id="ARBA00006831"/>
    </source>
</evidence>
<dbReference type="EMBL" id="CAVLEF010000001">
    <property type="protein sequence ID" value="CAK1540494.1"/>
    <property type="molecule type" value="Genomic_DNA"/>
</dbReference>
<dbReference type="SUPFAM" id="SSF52540">
    <property type="entry name" value="P-loop containing nucleoside triphosphate hydrolases"/>
    <property type="match status" value="1"/>
</dbReference>
<comment type="similarity">
    <text evidence="2">Belongs to the dynein light intermediate chain family.</text>
</comment>
<keyword evidence="7" id="KW-0970">Cilium biogenesis/degradation</keyword>
<evidence type="ECO:0000256" key="4">
    <source>
        <dbReference type="ARBA" id="ARBA00022473"/>
    </source>
</evidence>
<reference evidence="13 14" key="1">
    <citation type="submission" date="2023-11" db="EMBL/GenBank/DDBJ databases">
        <authorList>
            <person name="Okamura Y."/>
        </authorList>
    </citation>
    <scope>NUCLEOTIDE SEQUENCE [LARGE SCALE GENOMIC DNA]</scope>
</reference>
<dbReference type="GO" id="GO:0036064">
    <property type="term" value="C:ciliary basal body"/>
    <property type="evidence" value="ECO:0007669"/>
    <property type="project" value="TreeGrafter"/>
</dbReference>
<dbReference type="InterPro" id="IPR040045">
    <property type="entry name" value="DYNC2LI1"/>
</dbReference>
<dbReference type="PANTHER" id="PTHR13236:SF0">
    <property type="entry name" value="CYTOPLASMIC DYNEIN 2 LIGHT INTERMEDIATE CHAIN 1"/>
    <property type="match status" value="1"/>
</dbReference>
<evidence type="ECO:0000313" key="14">
    <source>
        <dbReference type="Proteomes" id="UP001497472"/>
    </source>
</evidence>
<name>A0AAV1IWJ3_9NEOP</name>
<sequence length="297" mass="33615">MSLPDIASQLVKESFADSNYNKTSSTIIMAGSKYVGKSTIINSFLEKNENPKETLVLEYSFGRKSSQKPGGDKSICHVWEYGGKIEMLKDVLTSIPVHQKFFFCIVIDLSKGRNLWSTLEACLEAIEKNYTAPNLLPEIILIGGNYHLFKNLDSETKKIICLTLRSIAVIYRAHVVFYSHKEATLVRRLKELCYGMAFGKGFSLKEKNTNLSKPLVIPKGTDSWENIGVPISTLTQIKLRYAAKIAMEQETDVKQFSQMKRTHPEPVLDTLTALKCEDLVNMEYCDPSIKDYLYCLN</sequence>
<proteinExistence type="inferred from homology"/>
<dbReference type="AlphaFoldDB" id="A0AAV1IWJ3"/>
<comment type="caution">
    <text evidence="13">The sequence shown here is derived from an EMBL/GenBank/DDBJ whole genome shotgun (WGS) entry which is preliminary data.</text>
</comment>
<dbReference type="PANTHER" id="PTHR13236">
    <property type="entry name" value="DYNEIN 2 LIGHT INTERMEDIATE CHAIN, ISOFORM 2"/>
    <property type="match status" value="1"/>
</dbReference>
<comment type="subcellular location">
    <subcellularLocation>
        <location evidence="1">Cytoplasm</location>
        <location evidence="1">Cytoskeleton</location>
        <location evidence="1">Cilium basal body</location>
    </subcellularLocation>
</comment>
<evidence type="ECO:0000256" key="8">
    <source>
        <dbReference type="ARBA" id="ARBA00023017"/>
    </source>
</evidence>
<keyword evidence="14" id="KW-1185">Reference proteome</keyword>
<evidence type="ECO:0000256" key="3">
    <source>
        <dbReference type="ARBA" id="ARBA00018863"/>
    </source>
</evidence>
<dbReference type="GO" id="GO:0005868">
    <property type="term" value="C:cytoplasmic dynein complex"/>
    <property type="evidence" value="ECO:0007669"/>
    <property type="project" value="InterPro"/>
</dbReference>
<accession>A0AAV1IWJ3</accession>
<dbReference type="GO" id="GO:0035721">
    <property type="term" value="P:intraciliary retrograde transport"/>
    <property type="evidence" value="ECO:0007669"/>
    <property type="project" value="InterPro"/>
</dbReference>
<dbReference type="GO" id="GO:0045504">
    <property type="term" value="F:dynein heavy chain binding"/>
    <property type="evidence" value="ECO:0007669"/>
    <property type="project" value="TreeGrafter"/>
</dbReference>
<protein>
    <recommendedName>
        <fullName evidence="3">Cytoplasmic dynein 2 light intermediate chain 1</fullName>
    </recommendedName>
</protein>
<evidence type="ECO:0000256" key="11">
    <source>
        <dbReference type="ARBA" id="ARBA00023212"/>
    </source>
</evidence>
<keyword evidence="6" id="KW-0493">Microtubule</keyword>
<dbReference type="GO" id="GO:0035735">
    <property type="term" value="P:intraciliary transport involved in cilium assembly"/>
    <property type="evidence" value="ECO:0007669"/>
    <property type="project" value="InterPro"/>
</dbReference>
<gene>
    <name evidence="13" type="ORF">LNINA_LOCUS542</name>
</gene>
<dbReference type="GO" id="GO:0005874">
    <property type="term" value="C:microtubule"/>
    <property type="evidence" value="ECO:0007669"/>
    <property type="project" value="UniProtKB-KW"/>
</dbReference>